<evidence type="ECO:0000256" key="1">
    <source>
        <dbReference type="ARBA" id="ARBA00000448"/>
    </source>
</evidence>
<evidence type="ECO:0000256" key="9">
    <source>
        <dbReference type="ARBA" id="ARBA00023001"/>
    </source>
</evidence>
<dbReference type="InterPro" id="IPR036881">
    <property type="entry name" value="Glyco_hydro_3_C_sf"/>
</dbReference>
<dbReference type="InterPro" id="IPR017853">
    <property type="entry name" value="GH"/>
</dbReference>
<comment type="subcellular location">
    <subcellularLocation>
        <location evidence="2">Secreted</location>
    </subcellularLocation>
</comment>
<feature type="signal peptide" evidence="19">
    <location>
        <begin position="1"/>
        <end position="21"/>
    </location>
</feature>
<dbReference type="InterPro" id="IPR013783">
    <property type="entry name" value="Ig-like_fold"/>
</dbReference>
<comment type="similarity">
    <text evidence="4">Belongs to the glycosyl hydrolase 3 family.</text>
</comment>
<evidence type="ECO:0000256" key="13">
    <source>
        <dbReference type="ARBA" id="ARBA00023326"/>
    </source>
</evidence>
<dbReference type="Pfam" id="PF14310">
    <property type="entry name" value="Fn3-like"/>
    <property type="match status" value="1"/>
</dbReference>
<evidence type="ECO:0000256" key="4">
    <source>
        <dbReference type="ARBA" id="ARBA00005336"/>
    </source>
</evidence>
<keyword evidence="9" id="KW-0136">Cellulose degradation</keyword>
<dbReference type="PANTHER" id="PTHR42715">
    <property type="entry name" value="BETA-GLUCOSIDASE"/>
    <property type="match status" value="1"/>
</dbReference>
<dbReference type="Gene3D" id="3.40.50.1700">
    <property type="entry name" value="Glycoside hydrolase family 3 C-terminal domain"/>
    <property type="match status" value="1"/>
</dbReference>
<dbReference type="Gene3D" id="3.20.20.300">
    <property type="entry name" value="Glycoside hydrolase, family 3, N-terminal domain"/>
    <property type="match status" value="1"/>
</dbReference>
<keyword evidence="11" id="KW-0119">Carbohydrate metabolism</keyword>
<evidence type="ECO:0000256" key="17">
    <source>
        <dbReference type="ARBA" id="ARBA00041601"/>
    </source>
</evidence>
<dbReference type="SUPFAM" id="SSF51445">
    <property type="entry name" value="(Trans)glycosidases"/>
    <property type="match status" value="1"/>
</dbReference>
<keyword evidence="12" id="KW-0326">Glycosidase</keyword>
<evidence type="ECO:0000256" key="2">
    <source>
        <dbReference type="ARBA" id="ARBA00004613"/>
    </source>
</evidence>
<dbReference type="OrthoDB" id="416222at2759"/>
<keyword evidence="6" id="KW-0964">Secreted</keyword>
<evidence type="ECO:0000256" key="3">
    <source>
        <dbReference type="ARBA" id="ARBA00004987"/>
    </source>
</evidence>
<evidence type="ECO:0000313" key="21">
    <source>
        <dbReference type="EMBL" id="KAF1834048.1"/>
    </source>
</evidence>
<comment type="pathway">
    <text evidence="3">Glycan metabolism; cellulose degradation.</text>
</comment>
<evidence type="ECO:0000256" key="10">
    <source>
        <dbReference type="ARBA" id="ARBA00023180"/>
    </source>
</evidence>
<dbReference type="InterPro" id="IPR026891">
    <property type="entry name" value="Fn3-like"/>
</dbReference>
<evidence type="ECO:0000256" key="7">
    <source>
        <dbReference type="ARBA" id="ARBA00022729"/>
    </source>
</evidence>
<dbReference type="EMBL" id="ML975308">
    <property type="protein sequence ID" value="KAF1834048.1"/>
    <property type="molecule type" value="Genomic_DNA"/>
</dbReference>
<keyword evidence="7 19" id="KW-0732">Signal</keyword>
<evidence type="ECO:0000256" key="18">
    <source>
        <dbReference type="ARBA" id="ARBA00041808"/>
    </source>
</evidence>
<evidence type="ECO:0000256" key="16">
    <source>
        <dbReference type="ARBA" id="ARBA00041276"/>
    </source>
</evidence>
<evidence type="ECO:0000256" key="14">
    <source>
        <dbReference type="ARBA" id="ARBA00024983"/>
    </source>
</evidence>
<name>A0A6A5K9M5_9PLEO</name>
<feature type="domain" description="Fibronectin type III-like" evidence="20">
    <location>
        <begin position="732"/>
        <end position="803"/>
    </location>
</feature>
<organism evidence="21 22">
    <name type="scientific">Decorospora gaudefroyi</name>
    <dbReference type="NCBI Taxonomy" id="184978"/>
    <lineage>
        <taxon>Eukaryota</taxon>
        <taxon>Fungi</taxon>
        <taxon>Dikarya</taxon>
        <taxon>Ascomycota</taxon>
        <taxon>Pezizomycotina</taxon>
        <taxon>Dothideomycetes</taxon>
        <taxon>Pleosporomycetidae</taxon>
        <taxon>Pleosporales</taxon>
        <taxon>Pleosporineae</taxon>
        <taxon>Pleosporaceae</taxon>
        <taxon>Decorospora</taxon>
    </lineage>
</organism>
<dbReference type="GO" id="GO:0008422">
    <property type="term" value="F:beta-glucosidase activity"/>
    <property type="evidence" value="ECO:0007669"/>
    <property type="project" value="UniProtKB-EC"/>
</dbReference>
<evidence type="ECO:0000256" key="5">
    <source>
        <dbReference type="ARBA" id="ARBA00012744"/>
    </source>
</evidence>
<evidence type="ECO:0000256" key="6">
    <source>
        <dbReference type="ARBA" id="ARBA00022525"/>
    </source>
</evidence>
<dbReference type="FunFam" id="3.40.50.1700:FF:000003">
    <property type="entry name" value="Probable beta-glucosidase"/>
    <property type="match status" value="1"/>
</dbReference>
<dbReference type="SUPFAM" id="SSF52279">
    <property type="entry name" value="Beta-D-glucan exohydrolase, C-terminal domain"/>
    <property type="match status" value="1"/>
</dbReference>
<keyword evidence="8" id="KW-0378">Hydrolase</keyword>
<proteinExistence type="inferred from homology"/>
<dbReference type="Pfam" id="PF00933">
    <property type="entry name" value="Glyco_hydro_3"/>
    <property type="match status" value="1"/>
</dbReference>
<dbReference type="PANTHER" id="PTHR42715:SF12">
    <property type="entry name" value="BETA-GLUCOSIDASE G-RELATED"/>
    <property type="match status" value="1"/>
</dbReference>
<evidence type="ECO:0000256" key="11">
    <source>
        <dbReference type="ARBA" id="ARBA00023277"/>
    </source>
</evidence>
<dbReference type="InterPro" id="IPR036962">
    <property type="entry name" value="Glyco_hydro_3_N_sf"/>
</dbReference>
<dbReference type="EC" id="3.2.1.21" evidence="5"/>
<dbReference type="InterPro" id="IPR050288">
    <property type="entry name" value="Cellulose_deg_GH3"/>
</dbReference>
<dbReference type="Proteomes" id="UP000800040">
    <property type="component" value="Unassembled WGS sequence"/>
</dbReference>
<dbReference type="FunFam" id="2.60.40.10:FF:000757">
    <property type="entry name" value="Beta-glucosidase G"/>
    <property type="match status" value="1"/>
</dbReference>
<accession>A0A6A5K9M5</accession>
<sequence length="817" mass="88088">MAASFLSYALSGSALLAAVSAQNFAGNGQSESAFENIQPINTTILTEYGSSPPVYPSPNATGTGGWSMGFEKAKAFVAQLTLEEKADMVTGQAGPCVGNIVAIPRLGFPGLCLQDGPLAIRVADYASVFSAGVSAGATWDKDIMYERGHAMAEEFRAKGAQIMLGPVAGPLGRSAYAGRNWEGFSNDPYLSGVAMFETIIAAQDAGVQACAKHWIANEQEIQRNPDYSTVDTTETTVAAISSNIDDRTMHELYMWPFADAVKAGASSMMCNYNRINGSYGCQNSKALNGLLKNELGFQGYVMSDWGATHAGVASIEAGLDMNMPGGLGPYGLNFGIPSYFGGNITLAANNGSLDMSRIDDMIIRIMTPYYQLGQDQNFPSTDPSTADLNTFSPRRTWTREFNLTGEVSRDVRDNHGELIRRHGAAGSVLLKNENNALPLKAPRNIAVFGNDAANPTKSSVLNQQNYEYGTLAAGGGSGTGQFTYLITPLDAIQERAAEDSAIVQFFLNNTLIANSNVSTMVIPRAVPDVCIVMLKSWAEEAEDRATLALDWDGDAVVDSVASFCNNTVVVTHSAGINTLPWSDHPNVTAILAAHYPGEQSGHSLIDILYGDFNPSGHLPYTIAMNASDYNALPTTGIQTNGTYDWQSWFDEKLEIDYRYFDMANMSVRYEFGFGLSYTTFSISDIQSSPLADEITSMPEAQPVQPGGNPALWDSVYNVTVSVSNTGDVAGAAVPQLYVGLPSSAPAGTPIRQLRGFEKVHLEQGETQTVGFELRRRDLSYWDVVSQEWLIPEGEFQIWVGLSSRDLRVQDSFTIVGQ</sequence>
<evidence type="ECO:0000256" key="19">
    <source>
        <dbReference type="SAM" id="SignalP"/>
    </source>
</evidence>
<protein>
    <recommendedName>
        <fullName evidence="15">Probable beta-glucosidase G</fullName>
        <ecNumber evidence="5">3.2.1.21</ecNumber>
    </recommendedName>
    <alternativeName>
        <fullName evidence="16">Beta-D-glucoside glucohydrolase G</fullName>
    </alternativeName>
    <alternativeName>
        <fullName evidence="17">Cellobiase G</fullName>
    </alternativeName>
    <alternativeName>
        <fullName evidence="18">Gentiobiase G</fullName>
    </alternativeName>
</protein>
<dbReference type="GO" id="GO:0030245">
    <property type="term" value="P:cellulose catabolic process"/>
    <property type="evidence" value="ECO:0007669"/>
    <property type="project" value="UniProtKB-KW"/>
</dbReference>
<evidence type="ECO:0000313" key="22">
    <source>
        <dbReference type="Proteomes" id="UP000800040"/>
    </source>
</evidence>
<evidence type="ECO:0000256" key="8">
    <source>
        <dbReference type="ARBA" id="ARBA00022801"/>
    </source>
</evidence>
<dbReference type="Pfam" id="PF01915">
    <property type="entry name" value="Glyco_hydro_3_C"/>
    <property type="match status" value="1"/>
</dbReference>
<dbReference type="FunFam" id="3.20.20.300:FF:000002">
    <property type="entry name" value="Probable beta-glucosidase"/>
    <property type="match status" value="1"/>
</dbReference>
<feature type="chain" id="PRO_5025387992" description="Probable beta-glucosidase G" evidence="19">
    <location>
        <begin position="22"/>
        <end position="817"/>
    </location>
</feature>
<dbReference type="PRINTS" id="PR00133">
    <property type="entry name" value="GLHYDRLASE3"/>
</dbReference>
<gene>
    <name evidence="21" type="ORF">BDW02DRAFT_353318</name>
</gene>
<dbReference type="GO" id="GO:0005576">
    <property type="term" value="C:extracellular region"/>
    <property type="evidence" value="ECO:0007669"/>
    <property type="project" value="UniProtKB-SubCell"/>
</dbReference>
<dbReference type="InterPro" id="IPR002772">
    <property type="entry name" value="Glyco_hydro_3_C"/>
</dbReference>
<reference evidence="21" key="1">
    <citation type="submission" date="2020-01" db="EMBL/GenBank/DDBJ databases">
        <authorList>
            <consortium name="DOE Joint Genome Institute"/>
            <person name="Haridas S."/>
            <person name="Albert R."/>
            <person name="Binder M."/>
            <person name="Bloem J."/>
            <person name="Labutti K."/>
            <person name="Salamov A."/>
            <person name="Andreopoulos B."/>
            <person name="Baker S.E."/>
            <person name="Barry K."/>
            <person name="Bills G."/>
            <person name="Bluhm B.H."/>
            <person name="Cannon C."/>
            <person name="Castanera R."/>
            <person name="Culley D.E."/>
            <person name="Daum C."/>
            <person name="Ezra D."/>
            <person name="Gonzalez J.B."/>
            <person name="Henrissat B."/>
            <person name="Kuo A."/>
            <person name="Liang C."/>
            <person name="Lipzen A."/>
            <person name="Lutzoni F."/>
            <person name="Magnuson J."/>
            <person name="Mondo S."/>
            <person name="Nolan M."/>
            <person name="Ohm R."/>
            <person name="Pangilinan J."/>
            <person name="Park H.-J."/>
            <person name="Ramirez L."/>
            <person name="Alfaro M."/>
            <person name="Sun H."/>
            <person name="Tritt A."/>
            <person name="Yoshinaga Y."/>
            <person name="Zwiers L.-H."/>
            <person name="Turgeon B.G."/>
            <person name="Goodwin S.B."/>
            <person name="Spatafora J.W."/>
            <person name="Crous P.W."/>
            <person name="Grigoriev I.V."/>
        </authorList>
    </citation>
    <scope>NUCLEOTIDE SEQUENCE</scope>
    <source>
        <strain evidence="21">P77</strain>
    </source>
</reference>
<dbReference type="Gene3D" id="2.60.40.10">
    <property type="entry name" value="Immunoglobulins"/>
    <property type="match status" value="1"/>
</dbReference>
<keyword evidence="13" id="KW-0624">Polysaccharide degradation</keyword>
<evidence type="ECO:0000256" key="15">
    <source>
        <dbReference type="ARBA" id="ARBA00039579"/>
    </source>
</evidence>
<keyword evidence="22" id="KW-1185">Reference proteome</keyword>
<dbReference type="AlphaFoldDB" id="A0A6A5K9M5"/>
<comment type="catalytic activity">
    <reaction evidence="1">
        <text>Hydrolysis of terminal, non-reducing beta-D-glucosyl residues with release of beta-D-glucose.</text>
        <dbReference type="EC" id="3.2.1.21"/>
    </reaction>
</comment>
<dbReference type="InterPro" id="IPR001764">
    <property type="entry name" value="Glyco_hydro_3_N"/>
</dbReference>
<dbReference type="SMART" id="SM01217">
    <property type="entry name" value="Fn3_like"/>
    <property type="match status" value="1"/>
</dbReference>
<comment type="function">
    <text evidence="14">Beta-glucosidases are one of a number of cellulolytic enzymes involved in the degradation of cellulosic biomass. Catalyzes the last step releasing glucose from the inhibitory cellobiose.</text>
</comment>
<keyword evidence="10" id="KW-0325">Glycoprotein</keyword>
<evidence type="ECO:0000259" key="20">
    <source>
        <dbReference type="SMART" id="SM01217"/>
    </source>
</evidence>
<evidence type="ECO:0000256" key="12">
    <source>
        <dbReference type="ARBA" id="ARBA00023295"/>
    </source>
</evidence>